<evidence type="ECO:0000256" key="8">
    <source>
        <dbReference type="ARBA" id="ARBA00022842"/>
    </source>
</evidence>
<reference evidence="23 27" key="5">
    <citation type="submission" date="2020-07" db="EMBL/GenBank/DDBJ databases">
        <title>Complete genome sequence analysis of Acidithiobacillus ferrivorans XJFY6S-08 reveals extreme environmental adaptation to alpine acid mine drainage.</title>
        <authorList>
            <person name="Yan L."/>
            <person name="Ni Y."/>
        </authorList>
    </citation>
    <scope>NUCLEOTIDE SEQUENCE [LARGE SCALE GENOMIC DNA]</scope>
    <source>
        <strain evidence="23 27">XJFY6S-08</strain>
    </source>
</reference>
<reference evidence="21" key="2">
    <citation type="submission" date="2014-07" db="EMBL/GenBank/DDBJ databases">
        <title>Initial genome analysis of the psychrotolerant acidophile Acidithiobacillus ferrivorans CF27: insights into iron and sulfur oxidation pathways and into biofilm formation.</title>
        <authorList>
            <person name="Talla E."/>
            <person name="Hedrich S."/>
            <person name="Mangenot S."/>
            <person name="Ji B."/>
            <person name="Johnson D.B."/>
            <person name="Barbe V."/>
            <person name="Bonnefoy V."/>
        </authorList>
    </citation>
    <scope>NUCLEOTIDE SEQUENCE [LARGE SCALE GENOMIC DNA]</scope>
    <source>
        <strain evidence="21">CF27</strain>
    </source>
</reference>
<dbReference type="InterPro" id="IPR013785">
    <property type="entry name" value="Aldolase_TIM"/>
</dbReference>
<dbReference type="SUPFAM" id="SSF55811">
    <property type="entry name" value="Nudix"/>
    <property type="match status" value="1"/>
</dbReference>
<sequence>MRTVPVATGIIEDAAGRLLISLRPEGKPWPGFWEFPGGKVDPGETPEQALVRELWEELGITVTAPEPFRVLDYTYPERTVRLHFYRVRYWTGTAYGREGQEVRWLYPWEIPALECLPANFCITAAVLAEALPQPPLCLIADPDRLPLLDFRKSLEAALGAGLRWLVLRCKTVPDAPTAAVLSALCAEALAQGAQVYLNHPDPLPGWPRSGRHLTQTQLDAGVRPDAAFGVSCHDAAGLLQAARRGARYAFLSPLFPTPSHPGATALEPLAFAAMATESSLPLIALGGVTAARVPVALAAGARGVAVLSGILEAPDPAAATRAYLQHWNG</sequence>
<evidence type="ECO:0000256" key="3">
    <source>
        <dbReference type="ARBA" id="ARBA00022457"/>
    </source>
</evidence>
<comment type="catalytic activity">
    <reaction evidence="11">
        <text>8-oxo-GTP + H2O = 8-oxo-GMP + diphosphate + H(+)</text>
        <dbReference type="Rhea" id="RHEA:67616"/>
        <dbReference type="ChEBI" id="CHEBI:15377"/>
        <dbReference type="ChEBI" id="CHEBI:15378"/>
        <dbReference type="ChEBI" id="CHEBI:33019"/>
        <dbReference type="ChEBI" id="CHEBI:143553"/>
        <dbReference type="ChEBI" id="CHEBI:145694"/>
    </reaction>
</comment>
<dbReference type="Gene3D" id="3.90.79.10">
    <property type="entry name" value="Nucleoside Triphosphate Pyrophosphohydrolase"/>
    <property type="match status" value="1"/>
</dbReference>
<dbReference type="PROSITE" id="PS00893">
    <property type="entry name" value="NUDIX_BOX"/>
    <property type="match status" value="1"/>
</dbReference>
<dbReference type="RefSeq" id="WP_035190883.1">
    <property type="nucleotide sequence ID" value="NZ_CCCS020000002.1"/>
</dbReference>
<accession>A0A060UPK7</accession>
<evidence type="ECO:0000256" key="15">
    <source>
        <dbReference type="ARBA" id="ARBA00041979"/>
    </source>
</evidence>
<protein>
    <recommendedName>
        <fullName evidence="13">8-oxo-dGTP diphosphatase</fullName>
        <ecNumber evidence="12">3.6.1.55</ecNumber>
    </recommendedName>
    <alternativeName>
        <fullName evidence="16">7,8-dihydro-8-oxoguanine-triphosphatase</fullName>
    </alternativeName>
    <alternativeName>
        <fullName evidence="15">Mutator protein MutT</fullName>
    </alternativeName>
    <alternativeName>
        <fullName evidence="14">dGTP pyrophosphohydrolase</fullName>
    </alternativeName>
</protein>
<feature type="binding site" evidence="18">
    <location>
        <position position="57"/>
    </location>
    <ligand>
        <name>Mg(2+)</name>
        <dbReference type="ChEBI" id="CHEBI:18420"/>
    </ligand>
</feature>
<evidence type="ECO:0000256" key="14">
    <source>
        <dbReference type="ARBA" id="ARBA00041592"/>
    </source>
</evidence>
<dbReference type="PRINTS" id="PR00502">
    <property type="entry name" value="NUDIXFAMILY"/>
</dbReference>
<keyword evidence="26" id="KW-1185">Reference proteome</keyword>
<evidence type="ECO:0000256" key="4">
    <source>
        <dbReference type="ARBA" id="ARBA00022705"/>
    </source>
</evidence>
<reference evidence="22 25" key="3">
    <citation type="submission" date="2016-07" db="EMBL/GenBank/DDBJ databases">
        <title>Draft genome of a psychrotolerant acidophile Acidithiobacillus ferrivorans strain YL15.</title>
        <authorList>
            <person name="Peng T."/>
            <person name="Ma L."/>
            <person name="Nan M."/>
            <person name="An N."/>
            <person name="Wang M."/>
            <person name="Qiu G."/>
            <person name="Zeng W."/>
        </authorList>
    </citation>
    <scope>NUCLEOTIDE SEQUENCE [LARGE SCALE GENOMIC DNA]</scope>
    <source>
        <strain evidence="22 25">YL15</strain>
    </source>
</reference>
<evidence type="ECO:0000313" key="26">
    <source>
        <dbReference type="Proteomes" id="UP000193925"/>
    </source>
</evidence>
<feature type="domain" description="Nudix hydrolase" evidence="20">
    <location>
        <begin position="1"/>
        <end position="128"/>
    </location>
</feature>
<evidence type="ECO:0000313" key="24">
    <source>
        <dbReference type="EMBL" id="SMH66957.1"/>
    </source>
</evidence>
<dbReference type="NCBIfam" id="NF006530">
    <property type="entry name" value="PRK08999.1"/>
    <property type="match status" value="1"/>
</dbReference>
<evidence type="ECO:0000256" key="18">
    <source>
        <dbReference type="PIRSR" id="PIRSR603561-2"/>
    </source>
</evidence>
<gene>
    <name evidence="21" type="ORF">AFERRI_100188</name>
    <name evidence="24" type="ORF">AFERRI_50158</name>
    <name evidence="22" type="ORF">BBC27_02670</name>
    <name evidence="23" type="ORF">H2515_14005</name>
</gene>
<dbReference type="Proteomes" id="UP000093129">
    <property type="component" value="Unassembled WGS sequence"/>
</dbReference>
<dbReference type="GO" id="GO:0009228">
    <property type="term" value="P:thiamine biosynthetic process"/>
    <property type="evidence" value="ECO:0007669"/>
    <property type="project" value="UniProtKB-KW"/>
</dbReference>
<feature type="binding site" evidence="17">
    <location>
        <position position="23"/>
    </location>
    <ligand>
        <name>8-oxo-dGTP</name>
        <dbReference type="ChEBI" id="CHEBI:77896"/>
    </ligand>
</feature>
<evidence type="ECO:0000313" key="22">
    <source>
        <dbReference type="EMBL" id="OCB01763.1"/>
    </source>
</evidence>
<organism evidence="21">
    <name type="scientific">Acidithiobacillus ferrivorans</name>
    <dbReference type="NCBI Taxonomy" id="160808"/>
    <lineage>
        <taxon>Bacteria</taxon>
        <taxon>Pseudomonadati</taxon>
        <taxon>Pseudomonadota</taxon>
        <taxon>Acidithiobacillia</taxon>
        <taxon>Acidithiobacillales</taxon>
        <taxon>Acidithiobacillaceae</taxon>
        <taxon>Acidithiobacillus</taxon>
    </lineage>
</organism>
<dbReference type="Gene3D" id="3.20.20.70">
    <property type="entry name" value="Aldolase class I"/>
    <property type="match status" value="1"/>
</dbReference>
<dbReference type="Pfam" id="PF00293">
    <property type="entry name" value="NUDIX"/>
    <property type="match status" value="1"/>
</dbReference>
<dbReference type="EC" id="3.6.1.55" evidence="12"/>
<dbReference type="EMBL" id="MASQ01000128">
    <property type="protein sequence ID" value="OCB01763.1"/>
    <property type="molecule type" value="Genomic_DNA"/>
</dbReference>
<dbReference type="InterPro" id="IPR036206">
    <property type="entry name" value="ThiamineP_synth_sf"/>
</dbReference>
<dbReference type="GO" id="GO:0008413">
    <property type="term" value="F:8-oxo-7,8-dihydroguanosine triphosphate pyrophosphatase activity"/>
    <property type="evidence" value="ECO:0007669"/>
    <property type="project" value="InterPro"/>
</dbReference>
<dbReference type="InterPro" id="IPR003561">
    <property type="entry name" value="Mutator_MutT"/>
</dbReference>
<dbReference type="GO" id="GO:0044715">
    <property type="term" value="F:8-oxo-dGDP phosphatase activity"/>
    <property type="evidence" value="ECO:0007669"/>
    <property type="project" value="TreeGrafter"/>
</dbReference>
<dbReference type="GO" id="GO:0044716">
    <property type="term" value="F:8-oxo-GDP phosphatase activity"/>
    <property type="evidence" value="ECO:0007669"/>
    <property type="project" value="TreeGrafter"/>
</dbReference>
<dbReference type="InterPro" id="IPR020476">
    <property type="entry name" value="Nudix_hydrolase"/>
</dbReference>
<keyword evidence="9" id="KW-0234">DNA repair</keyword>
<dbReference type="InterPro" id="IPR047127">
    <property type="entry name" value="MutT-like"/>
</dbReference>
<reference evidence="24 26" key="4">
    <citation type="submission" date="2017-03" db="EMBL/GenBank/DDBJ databases">
        <authorList>
            <person name="Regsiter A."/>
            <person name="William W."/>
        </authorList>
    </citation>
    <scope>NUCLEOTIDE SEQUENCE [LARGE SCALE GENOMIC DNA]</scope>
    <source>
        <strain evidence="24">PRJEB5721</strain>
    </source>
</reference>
<keyword evidence="5 18" id="KW-0479">Metal-binding</keyword>
<comment type="catalytic activity">
    <reaction evidence="10">
        <text>8-oxo-dGTP + H2O = 8-oxo-dGMP + diphosphate + H(+)</text>
        <dbReference type="Rhea" id="RHEA:31575"/>
        <dbReference type="ChEBI" id="CHEBI:15377"/>
        <dbReference type="ChEBI" id="CHEBI:15378"/>
        <dbReference type="ChEBI" id="CHEBI:33019"/>
        <dbReference type="ChEBI" id="CHEBI:63224"/>
        <dbReference type="ChEBI" id="CHEBI:77896"/>
        <dbReference type="EC" id="3.6.1.55"/>
    </reaction>
</comment>
<evidence type="ECO:0000256" key="11">
    <source>
        <dbReference type="ARBA" id="ARBA00036904"/>
    </source>
</evidence>
<name>A0A060UPK7_9PROT</name>
<dbReference type="InterPro" id="IPR022998">
    <property type="entry name" value="ThiamineP_synth_TenI"/>
</dbReference>
<dbReference type="InterPro" id="IPR000086">
    <property type="entry name" value="NUDIX_hydrolase_dom"/>
</dbReference>
<proteinExistence type="inferred from homology"/>
<dbReference type="EMBL" id="CCCS020000002">
    <property type="protein sequence ID" value="CDQ08753.1"/>
    <property type="molecule type" value="Genomic_DNA"/>
</dbReference>
<dbReference type="Proteomes" id="UP000595420">
    <property type="component" value="Chromosome"/>
</dbReference>
<evidence type="ECO:0000256" key="1">
    <source>
        <dbReference type="ARBA" id="ARBA00001946"/>
    </source>
</evidence>
<dbReference type="PANTHER" id="PTHR47707">
    <property type="entry name" value="8-OXO-DGTP DIPHOSPHATASE"/>
    <property type="match status" value="1"/>
</dbReference>
<dbReference type="CDD" id="cd00564">
    <property type="entry name" value="TMP_TenI"/>
    <property type="match status" value="1"/>
</dbReference>
<dbReference type="AlphaFoldDB" id="A0A060UPK7"/>
<keyword evidence="7 19" id="KW-0378">Hydrolase</keyword>
<dbReference type="Pfam" id="PF02581">
    <property type="entry name" value="TMP-TENI"/>
    <property type="match status" value="1"/>
</dbReference>
<evidence type="ECO:0000256" key="13">
    <source>
        <dbReference type="ARBA" id="ARBA00040794"/>
    </source>
</evidence>
<evidence type="ECO:0000256" key="10">
    <source>
        <dbReference type="ARBA" id="ARBA00035861"/>
    </source>
</evidence>
<evidence type="ECO:0000256" key="5">
    <source>
        <dbReference type="ARBA" id="ARBA00022723"/>
    </source>
</evidence>
<evidence type="ECO:0000259" key="20">
    <source>
        <dbReference type="PROSITE" id="PS51462"/>
    </source>
</evidence>
<evidence type="ECO:0000313" key="23">
    <source>
        <dbReference type="EMBL" id="QQD72472.1"/>
    </source>
</evidence>
<dbReference type="GO" id="GO:0035539">
    <property type="term" value="F:8-oxo-7,8-dihydrodeoxyguanosine triphosphate pyrophosphatase activity"/>
    <property type="evidence" value="ECO:0007669"/>
    <property type="project" value="UniProtKB-EC"/>
</dbReference>
<dbReference type="EMBL" id="LT841305">
    <property type="protein sequence ID" value="SMH66957.1"/>
    <property type="molecule type" value="Genomic_DNA"/>
</dbReference>
<dbReference type="EMBL" id="CP059488">
    <property type="protein sequence ID" value="QQD72472.1"/>
    <property type="molecule type" value="Genomic_DNA"/>
</dbReference>
<keyword evidence="8 18" id="KW-0460">Magnesium</keyword>
<dbReference type="PROSITE" id="PS51462">
    <property type="entry name" value="NUDIX"/>
    <property type="match status" value="1"/>
</dbReference>
<feature type="binding site" evidence="17">
    <location>
        <position position="119"/>
    </location>
    <ligand>
        <name>8-oxo-dGTP</name>
        <dbReference type="ChEBI" id="CHEBI:77896"/>
    </ligand>
</feature>
<evidence type="ECO:0000256" key="2">
    <source>
        <dbReference type="ARBA" id="ARBA00005582"/>
    </source>
</evidence>
<dbReference type="PANTHER" id="PTHR47707:SF1">
    <property type="entry name" value="NUDIX HYDROLASE FAMILY PROTEIN"/>
    <property type="match status" value="1"/>
</dbReference>
<dbReference type="GO" id="GO:0006260">
    <property type="term" value="P:DNA replication"/>
    <property type="evidence" value="ECO:0007669"/>
    <property type="project" value="UniProtKB-KW"/>
</dbReference>
<evidence type="ECO:0000256" key="16">
    <source>
        <dbReference type="ARBA" id="ARBA00042798"/>
    </source>
</evidence>
<comment type="similarity">
    <text evidence="2 19">Belongs to the Nudix hydrolase family.</text>
</comment>
<dbReference type="InterPro" id="IPR020084">
    <property type="entry name" value="NUDIX_hydrolase_CS"/>
</dbReference>
<evidence type="ECO:0000313" key="27">
    <source>
        <dbReference type="Proteomes" id="UP000595420"/>
    </source>
</evidence>
<evidence type="ECO:0000313" key="25">
    <source>
        <dbReference type="Proteomes" id="UP000093129"/>
    </source>
</evidence>
<evidence type="ECO:0000256" key="7">
    <source>
        <dbReference type="ARBA" id="ARBA00022801"/>
    </source>
</evidence>
<evidence type="ECO:0000256" key="9">
    <source>
        <dbReference type="ARBA" id="ARBA00023204"/>
    </source>
</evidence>
<dbReference type="SUPFAM" id="SSF51391">
    <property type="entry name" value="Thiamin phosphate synthase"/>
    <property type="match status" value="1"/>
</dbReference>
<evidence type="ECO:0000256" key="17">
    <source>
        <dbReference type="PIRSR" id="PIRSR603561-1"/>
    </source>
</evidence>
<dbReference type="Proteomes" id="UP000193925">
    <property type="component" value="Chromosome AFERRI"/>
</dbReference>
<comment type="cofactor">
    <cofactor evidence="1 18">
        <name>Mg(2+)</name>
        <dbReference type="ChEBI" id="CHEBI:18420"/>
    </cofactor>
</comment>
<dbReference type="InterPro" id="IPR015797">
    <property type="entry name" value="NUDIX_hydrolase-like_dom_sf"/>
</dbReference>
<reference evidence="21" key="1">
    <citation type="submission" date="2014-03" db="EMBL/GenBank/DDBJ databases">
        <authorList>
            <person name="Genoscope - CEA"/>
        </authorList>
    </citation>
    <scope>NUCLEOTIDE SEQUENCE [LARGE SCALE GENOMIC DNA]</scope>
    <source>
        <strain evidence="21">CF27</strain>
    </source>
</reference>
<evidence type="ECO:0000256" key="19">
    <source>
        <dbReference type="RuleBase" id="RU003476"/>
    </source>
</evidence>
<dbReference type="NCBIfam" id="TIGR00586">
    <property type="entry name" value="mutt"/>
    <property type="match status" value="1"/>
</dbReference>
<dbReference type="GO" id="GO:0006281">
    <property type="term" value="P:DNA repair"/>
    <property type="evidence" value="ECO:0007669"/>
    <property type="project" value="UniProtKB-KW"/>
</dbReference>
<evidence type="ECO:0000256" key="12">
    <source>
        <dbReference type="ARBA" id="ARBA00038905"/>
    </source>
</evidence>
<feature type="binding site" evidence="18">
    <location>
        <position position="37"/>
    </location>
    <ligand>
        <name>Mg(2+)</name>
        <dbReference type="ChEBI" id="CHEBI:18420"/>
    </ligand>
</feature>
<keyword evidence="6" id="KW-0227">DNA damage</keyword>
<keyword evidence="3" id="KW-0515">Mutator protein</keyword>
<dbReference type="GO" id="GO:0046872">
    <property type="term" value="F:metal ion binding"/>
    <property type="evidence" value="ECO:0007669"/>
    <property type="project" value="UniProtKB-KW"/>
</dbReference>
<evidence type="ECO:0000256" key="6">
    <source>
        <dbReference type="ARBA" id="ARBA00022763"/>
    </source>
</evidence>
<keyword evidence="4" id="KW-0235">DNA replication</keyword>
<feature type="binding site" evidence="17">
    <location>
        <begin position="34"/>
        <end position="37"/>
    </location>
    <ligand>
        <name>8-oxo-dGTP</name>
        <dbReference type="ChEBI" id="CHEBI:77896"/>
    </ligand>
</feature>
<dbReference type="CDD" id="cd03425">
    <property type="entry name" value="NUDIX_MutT_NudA_like"/>
    <property type="match status" value="1"/>
</dbReference>
<evidence type="ECO:0000313" key="21">
    <source>
        <dbReference type="EMBL" id="CDQ08753.1"/>
    </source>
</evidence>